<dbReference type="EMBL" id="JAAMPI010000510">
    <property type="protein sequence ID" value="KAF4630809.1"/>
    <property type="molecule type" value="Genomic_DNA"/>
</dbReference>
<reference evidence="2 3" key="1">
    <citation type="submission" date="2020-03" db="EMBL/GenBank/DDBJ databases">
        <title>Draft Genome Sequence of Cudoniella acicularis.</title>
        <authorList>
            <person name="Buettner E."/>
            <person name="Kellner H."/>
        </authorList>
    </citation>
    <scope>NUCLEOTIDE SEQUENCE [LARGE SCALE GENOMIC DNA]</scope>
    <source>
        <strain evidence="2 3">DSM 108380</strain>
    </source>
</reference>
<keyword evidence="3" id="KW-1185">Reference proteome</keyword>
<dbReference type="AlphaFoldDB" id="A0A8H4W4N8"/>
<protein>
    <submittedName>
        <fullName evidence="2">Uncharacterized protein</fullName>
    </submittedName>
</protein>
<feature type="region of interest" description="Disordered" evidence="1">
    <location>
        <begin position="1"/>
        <end position="68"/>
    </location>
</feature>
<dbReference type="Proteomes" id="UP000566819">
    <property type="component" value="Unassembled WGS sequence"/>
</dbReference>
<name>A0A8H4W4N8_9HELO</name>
<comment type="caution">
    <text evidence="2">The sequence shown here is derived from an EMBL/GenBank/DDBJ whole genome shotgun (WGS) entry which is preliminary data.</text>
</comment>
<evidence type="ECO:0000313" key="2">
    <source>
        <dbReference type="EMBL" id="KAF4630809.1"/>
    </source>
</evidence>
<sequence length="150" mass="16359">MDDEAITSCSTIPEAIPTTETRGPGKSKETIAGNTLESPPIYSGNKVRHLKEDDGEPEFDGPRTTNAMVGSVGQIPRFVQPYTRARLAAEPAVAHINTTTTTISQQDHWQPDYPTAAVRALLDNAYMLITLGDFHAGSPCIPFFEDKKEN</sequence>
<proteinExistence type="predicted"/>
<organism evidence="2 3">
    <name type="scientific">Cudoniella acicularis</name>
    <dbReference type="NCBI Taxonomy" id="354080"/>
    <lineage>
        <taxon>Eukaryota</taxon>
        <taxon>Fungi</taxon>
        <taxon>Dikarya</taxon>
        <taxon>Ascomycota</taxon>
        <taxon>Pezizomycotina</taxon>
        <taxon>Leotiomycetes</taxon>
        <taxon>Helotiales</taxon>
        <taxon>Tricladiaceae</taxon>
        <taxon>Cudoniella</taxon>
    </lineage>
</organism>
<evidence type="ECO:0000313" key="3">
    <source>
        <dbReference type="Proteomes" id="UP000566819"/>
    </source>
</evidence>
<evidence type="ECO:0000256" key="1">
    <source>
        <dbReference type="SAM" id="MobiDB-lite"/>
    </source>
</evidence>
<gene>
    <name evidence="2" type="ORF">G7Y89_g7328</name>
</gene>
<accession>A0A8H4W4N8</accession>